<keyword evidence="1" id="KW-0596">Phosphopantetheine</keyword>
<dbReference type="OrthoDB" id="2378856at2"/>
<comment type="caution">
    <text evidence="4">The sequence shown here is derived from an EMBL/GenBank/DDBJ whole genome shotgun (WGS) entry which is preliminary data.</text>
</comment>
<keyword evidence="5" id="KW-1185">Reference proteome</keyword>
<dbReference type="InterPro" id="IPR036736">
    <property type="entry name" value="ACP-like_sf"/>
</dbReference>
<dbReference type="Pfam" id="PF00550">
    <property type="entry name" value="PP-binding"/>
    <property type="match status" value="1"/>
</dbReference>
<sequence length="92" mass="10086">DVRGLPEVGIDDGFFALGGHSLLAPRLVSRIRSALGVELAVRSLFEAPTVAKLATSLGNAATARQTLRPMARPERVPMSYGQRRLWFLNRLE</sequence>
<dbReference type="PANTHER" id="PTHR44845">
    <property type="entry name" value="CARRIER DOMAIN-CONTAINING PROTEIN"/>
    <property type="match status" value="1"/>
</dbReference>
<dbReference type="InterPro" id="IPR029058">
    <property type="entry name" value="AB_hydrolase_fold"/>
</dbReference>
<feature type="non-terminal residue" evidence="4">
    <location>
        <position position="1"/>
    </location>
</feature>
<dbReference type="PANTHER" id="PTHR44845:SF6">
    <property type="entry name" value="BETA-ALANINE-ACTIVATING ENZYME"/>
    <property type="match status" value="1"/>
</dbReference>
<keyword evidence="2" id="KW-0597">Phosphoprotein</keyword>
<reference evidence="4 5" key="2">
    <citation type="submission" date="2019-09" db="EMBL/GenBank/DDBJ databases">
        <authorList>
            <person name="Jin C."/>
        </authorList>
    </citation>
    <scope>NUCLEOTIDE SEQUENCE [LARGE SCALE GENOMIC DNA]</scope>
    <source>
        <strain evidence="4 5">AN110305</strain>
    </source>
</reference>
<organism evidence="4 5">
    <name type="scientific">Solihabitans fulvus</name>
    <dbReference type="NCBI Taxonomy" id="1892852"/>
    <lineage>
        <taxon>Bacteria</taxon>
        <taxon>Bacillati</taxon>
        <taxon>Actinomycetota</taxon>
        <taxon>Actinomycetes</taxon>
        <taxon>Pseudonocardiales</taxon>
        <taxon>Pseudonocardiaceae</taxon>
        <taxon>Solihabitans</taxon>
    </lineage>
</organism>
<dbReference type="InterPro" id="IPR009081">
    <property type="entry name" value="PP-bd_ACP"/>
</dbReference>
<dbReference type="Proteomes" id="UP000323454">
    <property type="component" value="Unassembled WGS sequence"/>
</dbReference>
<evidence type="ECO:0000256" key="1">
    <source>
        <dbReference type="ARBA" id="ARBA00022450"/>
    </source>
</evidence>
<feature type="non-terminal residue" evidence="4">
    <location>
        <position position="92"/>
    </location>
</feature>
<proteinExistence type="predicted"/>
<name>A0A5B2V8E5_9PSEU</name>
<reference evidence="4 5" key="1">
    <citation type="submission" date="2019-09" db="EMBL/GenBank/DDBJ databases">
        <title>Goodfellowia gen. nov., a new genus of the Pseudonocardineae related to Actinoalloteichus, containing Goodfellowia coeruleoviolacea gen. nov., comb. nov. gen. nov., comb. nov.</title>
        <authorList>
            <person name="Labeda D."/>
        </authorList>
    </citation>
    <scope>NUCLEOTIDE SEQUENCE [LARGE SCALE GENOMIC DNA]</scope>
    <source>
        <strain evidence="4 5">AN110305</strain>
    </source>
</reference>
<gene>
    <name evidence="4" type="ORF">F0L68_42030</name>
</gene>
<accession>A0A5B2V8E5</accession>
<evidence type="ECO:0000313" key="4">
    <source>
        <dbReference type="EMBL" id="KAA2234845.1"/>
    </source>
</evidence>
<dbReference type="Gene3D" id="3.40.50.1820">
    <property type="entry name" value="alpha/beta hydrolase"/>
    <property type="match status" value="1"/>
</dbReference>
<protein>
    <recommendedName>
        <fullName evidence="3">Carrier domain-containing protein</fullName>
    </recommendedName>
</protein>
<dbReference type="SUPFAM" id="SSF47336">
    <property type="entry name" value="ACP-like"/>
    <property type="match status" value="1"/>
</dbReference>
<feature type="domain" description="Carrier" evidence="3">
    <location>
        <begin position="1"/>
        <end position="61"/>
    </location>
</feature>
<dbReference type="EMBL" id="VUOB01000458">
    <property type="protein sequence ID" value="KAA2234845.1"/>
    <property type="molecule type" value="Genomic_DNA"/>
</dbReference>
<evidence type="ECO:0000256" key="2">
    <source>
        <dbReference type="ARBA" id="ARBA00022553"/>
    </source>
</evidence>
<dbReference type="RefSeq" id="WP_149855505.1">
    <property type="nucleotide sequence ID" value="NZ_VUOB01000458.1"/>
</dbReference>
<evidence type="ECO:0000259" key="3">
    <source>
        <dbReference type="PROSITE" id="PS50075"/>
    </source>
</evidence>
<dbReference type="AlphaFoldDB" id="A0A5B2V8E5"/>
<dbReference type="PROSITE" id="PS50075">
    <property type="entry name" value="CARRIER"/>
    <property type="match status" value="1"/>
</dbReference>
<evidence type="ECO:0000313" key="5">
    <source>
        <dbReference type="Proteomes" id="UP000323454"/>
    </source>
</evidence>